<gene>
    <name evidence="4" type="ORF">BSL78_27781</name>
</gene>
<dbReference type="AlphaFoldDB" id="A0A2G8JI04"/>
<dbReference type="OrthoDB" id="44736at2759"/>
<feature type="coiled-coil region" evidence="1">
    <location>
        <begin position="172"/>
        <end position="260"/>
    </location>
</feature>
<dbReference type="EMBL" id="MRZV01001914">
    <property type="protein sequence ID" value="PIK35382.1"/>
    <property type="molecule type" value="Genomic_DNA"/>
</dbReference>
<comment type="caution">
    <text evidence="4">The sequence shown here is derived from an EMBL/GenBank/DDBJ whole genome shotgun (WGS) entry which is preliminary data.</text>
</comment>
<sequence>MSIYDITPVWFKFTFSARHVILKTIRRNRTSILPECRRIGSSFLQPRNNISSGISLLKSAEQSLIFYFFWSEVCRISLLIFLFFFPEPPDAMLSPVSMNSLSSRISHSSTEDTTGSMGDLLDGQVSADSNCKDTNFVFDEPTDQEDELDSRDGTTSEEDLEDMDKAYLIRKIIDLKEDLSDLRRKMKSLENREETYVQMLRKREQDIMNLDDKLGQLEQKKLVSRDMLSGEDFEAAHRKIRDLQDTNKMYQDQNAFLNQEVRKQAALKCRAKAKVMNMEKKLTNVDSALVSSKREFLYFLRNLVEVSSLDHKDKVAFCLNWEDEKLAKFLEMFDEARKQDPNLPDARVLMAEGYTTVHGFRHCPHNQPLLFHHTCHLLDRHLVAFSKKQVEHRRKWDEYVKKNGENYVDHAEELRNLVYEGIPPDRRSAVWTQLILNRVKQYTTDKGNDYYETLRAKASLSSAVDQHRRQIFLDLLRTMPQNIHFASENSKGISQLREVLEAFCVHNSDIGYCQGMNFIVGMSLLFMDGEKAFWCLVAVAEQYFPPNYFDASLIGAQADQSVLKDVLEIICPTSTHT</sequence>
<reference evidence="4 5" key="1">
    <citation type="journal article" date="2017" name="PLoS Biol.">
        <title>The sea cucumber genome provides insights into morphological evolution and visceral regeneration.</title>
        <authorList>
            <person name="Zhang X."/>
            <person name="Sun L."/>
            <person name="Yuan J."/>
            <person name="Sun Y."/>
            <person name="Gao Y."/>
            <person name="Zhang L."/>
            <person name="Li S."/>
            <person name="Dai H."/>
            <person name="Hamel J.F."/>
            <person name="Liu C."/>
            <person name="Yu Y."/>
            <person name="Liu S."/>
            <person name="Lin W."/>
            <person name="Guo K."/>
            <person name="Jin S."/>
            <person name="Xu P."/>
            <person name="Storey K.B."/>
            <person name="Huan P."/>
            <person name="Zhang T."/>
            <person name="Zhou Y."/>
            <person name="Zhang J."/>
            <person name="Lin C."/>
            <person name="Li X."/>
            <person name="Xing L."/>
            <person name="Huo D."/>
            <person name="Sun M."/>
            <person name="Wang L."/>
            <person name="Mercier A."/>
            <person name="Li F."/>
            <person name="Yang H."/>
            <person name="Xiang J."/>
        </authorList>
    </citation>
    <scope>NUCLEOTIDE SEQUENCE [LARGE SCALE GENOMIC DNA]</scope>
    <source>
        <strain evidence="4">Shaxun</strain>
        <tissue evidence="4">Muscle</tissue>
    </source>
</reference>
<accession>A0A2G8JI04</accession>
<name>A0A2G8JI04_STIJA</name>
<dbReference type="Pfam" id="PF00566">
    <property type="entry name" value="RabGAP-TBC"/>
    <property type="match status" value="1"/>
</dbReference>
<dbReference type="PANTHER" id="PTHR47219:SF20">
    <property type="entry name" value="TBC1 DOMAIN FAMILY MEMBER 2B"/>
    <property type="match status" value="1"/>
</dbReference>
<evidence type="ECO:0000256" key="2">
    <source>
        <dbReference type="SAM" id="MobiDB-lite"/>
    </source>
</evidence>
<dbReference type="FunFam" id="1.10.8.270:FF:000026">
    <property type="entry name" value="TBC (Tre-2/Bub2/Cdc16) domain family"/>
    <property type="match status" value="1"/>
</dbReference>
<dbReference type="SMART" id="SM00164">
    <property type="entry name" value="TBC"/>
    <property type="match status" value="1"/>
</dbReference>
<keyword evidence="5" id="KW-1185">Reference proteome</keyword>
<dbReference type="PANTHER" id="PTHR47219">
    <property type="entry name" value="RAB GTPASE-ACTIVATING PROTEIN 1-LIKE"/>
    <property type="match status" value="1"/>
</dbReference>
<dbReference type="InterPro" id="IPR000195">
    <property type="entry name" value="Rab-GAP-TBC_dom"/>
</dbReference>
<dbReference type="SUPFAM" id="SSF47923">
    <property type="entry name" value="Ypt/Rab-GAP domain of gyp1p"/>
    <property type="match status" value="1"/>
</dbReference>
<dbReference type="Gene3D" id="1.10.8.270">
    <property type="entry name" value="putative rabgap domain of human tbc1 domain family member 14 like domains"/>
    <property type="match status" value="1"/>
</dbReference>
<dbReference type="GO" id="GO:0031267">
    <property type="term" value="F:small GTPase binding"/>
    <property type="evidence" value="ECO:0007669"/>
    <property type="project" value="TreeGrafter"/>
</dbReference>
<organism evidence="4 5">
    <name type="scientific">Stichopus japonicus</name>
    <name type="common">Sea cucumber</name>
    <dbReference type="NCBI Taxonomy" id="307972"/>
    <lineage>
        <taxon>Eukaryota</taxon>
        <taxon>Metazoa</taxon>
        <taxon>Echinodermata</taxon>
        <taxon>Eleutherozoa</taxon>
        <taxon>Echinozoa</taxon>
        <taxon>Holothuroidea</taxon>
        <taxon>Aspidochirotacea</taxon>
        <taxon>Aspidochirotida</taxon>
        <taxon>Stichopodidae</taxon>
        <taxon>Apostichopus</taxon>
    </lineage>
</organism>
<dbReference type="InterPro" id="IPR035969">
    <property type="entry name" value="Rab-GAP_TBC_sf"/>
</dbReference>
<feature type="region of interest" description="Disordered" evidence="2">
    <location>
        <begin position="134"/>
        <end position="159"/>
    </location>
</feature>
<dbReference type="STRING" id="307972.A0A2G8JI04"/>
<dbReference type="GO" id="GO:0005096">
    <property type="term" value="F:GTPase activator activity"/>
    <property type="evidence" value="ECO:0007669"/>
    <property type="project" value="TreeGrafter"/>
</dbReference>
<dbReference type="InterPro" id="IPR050302">
    <property type="entry name" value="Rab_GAP_TBC_domain"/>
</dbReference>
<evidence type="ECO:0000256" key="1">
    <source>
        <dbReference type="SAM" id="Coils"/>
    </source>
</evidence>
<dbReference type="PROSITE" id="PS50086">
    <property type="entry name" value="TBC_RABGAP"/>
    <property type="match status" value="1"/>
</dbReference>
<evidence type="ECO:0000313" key="4">
    <source>
        <dbReference type="EMBL" id="PIK35382.1"/>
    </source>
</evidence>
<protein>
    <recommendedName>
        <fullName evidence="3">Rab-GAP TBC domain-containing protein</fullName>
    </recommendedName>
</protein>
<proteinExistence type="predicted"/>
<dbReference type="Gene3D" id="1.10.10.750">
    <property type="entry name" value="Ypt/Rab-GAP domain of gyp1p, domain 1"/>
    <property type="match status" value="1"/>
</dbReference>
<feature type="compositionally biased region" description="Acidic residues" evidence="2">
    <location>
        <begin position="140"/>
        <end position="159"/>
    </location>
</feature>
<evidence type="ECO:0000259" key="3">
    <source>
        <dbReference type="PROSITE" id="PS50086"/>
    </source>
</evidence>
<evidence type="ECO:0000313" key="5">
    <source>
        <dbReference type="Proteomes" id="UP000230750"/>
    </source>
</evidence>
<dbReference type="Proteomes" id="UP000230750">
    <property type="component" value="Unassembled WGS sequence"/>
</dbReference>
<feature type="domain" description="Rab-GAP TBC" evidence="3">
    <location>
        <begin position="421"/>
        <end position="577"/>
    </location>
</feature>
<keyword evidence="1" id="KW-0175">Coiled coil</keyword>